<dbReference type="Proteomes" id="UP000186594">
    <property type="component" value="Unassembled WGS sequence"/>
</dbReference>
<gene>
    <name evidence="2" type="ORF">NEOLI_003712</name>
</gene>
<reference evidence="2 3" key="1">
    <citation type="submission" date="2016-04" db="EMBL/GenBank/DDBJ databases">
        <title>Evolutionary innovation and constraint leading to complex multicellularity in the Ascomycota.</title>
        <authorList>
            <person name="Cisse O."/>
            <person name="Nguyen A."/>
            <person name="Hewitt D.A."/>
            <person name="Jedd G."/>
            <person name="Stajich J.E."/>
        </authorList>
    </citation>
    <scope>NUCLEOTIDE SEQUENCE [LARGE SCALE GENOMIC DNA]</scope>
    <source>
        <strain evidence="2 3">DAH-3</strain>
    </source>
</reference>
<proteinExistence type="predicted"/>
<dbReference type="AlphaFoldDB" id="A0A1U7LJD8"/>
<evidence type="ECO:0000313" key="3">
    <source>
        <dbReference type="Proteomes" id="UP000186594"/>
    </source>
</evidence>
<sequence>MFPILYLIFSFVVVLGAVDRFDQIGLNAETFRLTLDQIGFGYIFCPQTASSIEQAAIICLGICATNDFRSIVALSYNSVPCCFMQFTRILGFDQDDKTIVRFDISQQDILLQSIESLQHRPEYIELEERAHFAISSSIANRDFYAYTMALPSFPQRHNLELSSTPPNNLNIIRNIDEFETRKQWYNEYTAILRGPCWDVASTFLTPQRKAVPSLFVNNIQWRKPDIVMMIRRFLDKKPLDDSMVCAYAKATFHNLILHSTVPATLSDFDFNITNPLMVKQAFKVNNHWVIIRWDLGSINQLRAVSTGPFDEPLLQIPVIKQFLEEASKKLGIDEPILKGHTLVYTKCPKGDEAFCAIFFNSCHTFFDYVLDMDIPDDLRLWMAYDLMQRFGLTANDIDQVGIRKIFQQDMNFQKDVDFKFRHD</sequence>
<feature type="chain" id="PRO_5012120613" evidence="1">
    <location>
        <begin position="17"/>
        <end position="423"/>
    </location>
</feature>
<keyword evidence="3" id="KW-1185">Reference proteome</keyword>
<evidence type="ECO:0000313" key="2">
    <source>
        <dbReference type="EMBL" id="OLL22759.1"/>
    </source>
</evidence>
<feature type="signal peptide" evidence="1">
    <location>
        <begin position="1"/>
        <end position="16"/>
    </location>
</feature>
<comment type="caution">
    <text evidence="2">The sequence shown here is derived from an EMBL/GenBank/DDBJ whole genome shotgun (WGS) entry which is preliminary data.</text>
</comment>
<dbReference type="EMBL" id="LXFE01002833">
    <property type="protein sequence ID" value="OLL22759.1"/>
    <property type="molecule type" value="Genomic_DNA"/>
</dbReference>
<name>A0A1U7LJD8_NEOID</name>
<organism evidence="2 3">
    <name type="scientific">Neolecta irregularis (strain DAH-3)</name>
    <dbReference type="NCBI Taxonomy" id="1198029"/>
    <lineage>
        <taxon>Eukaryota</taxon>
        <taxon>Fungi</taxon>
        <taxon>Dikarya</taxon>
        <taxon>Ascomycota</taxon>
        <taxon>Taphrinomycotina</taxon>
        <taxon>Neolectales</taxon>
        <taxon>Neolectaceae</taxon>
        <taxon>Neolecta</taxon>
    </lineage>
</organism>
<evidence type="ECO:0000256" key="1">
    <source>
        <dbReference type="SAM" id="SignalP"/>
    </source>
</evidence>
<accession>A0A1U7LJD8</accession>
<keyword evidence="1" id="KW-0732">Signal</keyword>
<protein>
    <submittedName>
        <fullName evidence="2">Uncharacterized protein</fullName>
    </submittedName>
</protein>